<reference evidence="1 2" key="1">
    <citation type="submission" date="2020-10" db="EMBL/GenBank/DDBJ databases">
        <authorList>
            <person name="Peeters C."/>
        </authorList>
    </citation>
    <scope>NUCLEOTIDE SEQUENCE [LARGE SCALE GENOMIC DNA]</scope>
    <source>
        <strain evidence="1 2">LMG 27952</strain>
    </source>
</reference>
<dbReference type="RefSeq" id="WP_201701096.1">
    <property type="nucleotide sequence ID" value="NZ_CAJHCQ010000045.1"/>
</dbReference>
<gene>
    <name evidence="1" type="ORF">LMG27952_07705</name>
</gene>
<accession>A0ABM8PBQ2</accession>
<organism evidence="1 2">
    <name type="scientific">Paraburkholderia hiiakae</name>
    <dbReference type="NCBI Taxonomy" id="1081782"/>
    <lineage>
        <taxon>Bacteria</taxon>
        <taxon>Pseudomonadati</taxon>
        <taxon>Pseudomonadota</taxon>
        <taxon>Betaproteobacteria</taxon>
        <taxon>Burkholderiales</taxon>
        <taxon>Burkholderiaceae</taxon>
        <taxon>Paraburkholderia</taxon>
    </lineage>
</organism>
<dbReference type="Proteomes" id="UP000656319">
    <property type="component" value="Unassembled WGS sequence"/>
</dbReference>
<protein>
    <submittedName>
        <fullName evidence="1">Uncharacterized protein</fullName>
    </submittedName>
</protein>
<sequence>MSEGLTLKERAATDPALQSAVEFHRVLAQSLAKDYWQTFREMYRTTGLQSALIWGMNMQEPIRAKAAEYEAEAQIPGLGEQYLAYFREEQTRQEQEFPLDPEPVSDDAATDRDTELRKFADDLVELHWRLFLSAAGRGDEDGARKLILGFERNCEENKAKVIRGEGGPKHTPEEFRRMVHYIEEARCRIADEYDRDPVALKRRLGVPVSVSASVPVRQSNRMGIGEMAVRTAVRATVWTVVRDLIRAILR</sequence>
<proteinExistence type="predicted"/>
<evidence type="ECO:0000313" key="2">
    <source>
        <dbReference type="Proteomes" id="UP000656319"/>
    </source>
</evidence>
<name>A0ABM8PBQ2_9BURK</name>
<keyword evidence="2" id="KW-1185">Reference proteome</keyword>
<dbReference type="EMBL" id="CAJHCQ010000045">
    <property type="protein sequence ID" value="CAD6562180.1"/>
    <property type="molecule type" value="Genomic_DNA"/>
</dbReference>
<evidence type="ECO:0000313" key="1">
    <source>
        <dbReference type="EMBL" id="CAD6562180.1"/>
    </source>
</evidence>
<comment type="caution">
    <text evidence="1">The sequence shown here is derived from an EMBL/GenBank/DDBJ whole genome shotgun (WGS) entry which is preliminary data.</text>
</comment>